<dbReference type="AlphaFoldDB" id="A0A4Q7IMN0"/>
<evidence type="ECO:0008006" key="10">
    <source>
        <dbReference type="Google" id="ProtNLM"/>
    </source>
</evidence>
<dbReference type="NCBIfam" id="NF047847">
    <property type="entry name" value="SS_mature_LptM"/>
    <property type="match status" value="1"/>
</dbReference>
<feature type="compositionally biased region" description="Polar residues" evidence="7">
    <location>
        <begin position="35"/>
        <end position="45"/>
    </location>
</feature>
<evidence type="ECO:0000256" key="6">
    <source>
        <dbReference type="ARBA" id="ARBA00023288"/>
    </source>
</evidence>
<evidence type="ECO:0000256" key="3">
    <source>
        <dbReference type="ARBA" id="ARBA00023136"/>
    </source>
</evidence>
<reference evidence="8 9" key="1">
    <citation type="submission" date="2018-01" db="EMBL/GenBank/DDBJ databases">
        <title>Co-occurrence of chitin degradation, pigmentation and bioactivity in marine Pseudoalteromonas.</title>
        <authorList>
            <person name="Paulsen S."/>
            <person name="Gram L."/>
            <person name="Machado H."/>
        </authorList>
    </citation>
    <scope>NUCLEOTIDE SEQUENCE [LARGE SCALE GENOMIC DNA]</scope>
    <source>
        <strain evidence="8 9">S3898</strain>
    </source>
</reference>
<feature type="region of interest" description="Disordered" evidence="7">
    <location>
        <begin position="35"/>
        <end position="60"/>
    </location>
</feature>
<keyword evidence="4" id="KW-0564">Palmitate</keyword>
<dbReference type="InterPro" id="IPR032831">
    <property type="entry name" value="LptM_cons"/>
</dbReference>
<evidence type="ECO:0000256" key="5">
    <source>
        <dbReference type="ARBA" id="ARBA00023237"/>
    </source>
</evidence>
<keyword evidence="2" id="KW-0732">Signal</keyword>
<comment type="subcellular location">
    <subcellularLocation>
        <location evidence="1">Cell outer membrane</location>
        <topology evidence="1">Lipid-anchor</topology>
    </subcellularLocation>
</comment>
<organism evidence="8 9">
    <name type="scientific">Pseudoalteromonas phenolica</name>
    <dbReference type="NCBI Taxonomy" id="161398"/>
    <lineage>
        <taxon>Bacteria</taxon>
        <taxon>Pseudomonadati</taxon>
        <taxon>Pseudomonadota</taxon>
        <taxon>Gammaproteobacteria</taxon>
        <taxon>Alteromonadales</taxon>
        <taxon>Pseudoalteromonadaceae</taxon>
        <taxon>Pseudoalteromonas</taxon>
    </lineage>
</organism>
<comment type="caution">
    <text evidence="8">The sequence shown here is derived from an EMBL/GenBank/DDBJ whole genome shotgun (WGS) entry which is preliminary data.</text>
</comment>
<evidence type="ECO:0000313" key="8">
    <source>
        <dbReference type="EMBL" id="RZQ52965.1"/>
    </source>
</evidence>
<evidence type="ECO:0000256" key="2">
    <source>
        <dbReference type="ARBA" id="ARBA00022729"/>
    </source>
</evidence>
<evidence type="ECO:0000256" key="7">
    <source>
        <dbReference type="SAM" id="MobiDB-lite"/>
    </source>
</evidence>
<dbReference type="Proteomes" id="UP000291338">
    <property type="component" value="Unassembled WGS sequence"/>
</dbReference>
<evidence type="ECO:0000313" key="9">
    <source>
        <dbReference type="Proteomes" id="UP000291338"/>
    </source>
</evidence>
<dbReference type="PROSITE" id="PS51257">
    <property type="entry name" value="PROKAR_LIPOPROTEIN"/>
    <property type="match status" value="1"/>
</dbReference>
<name>A0A4Q7IMN0_9GAMM</name>
<evidence type="ECO:0000256" key="4">
    <source>
        <dbReference type="ARBA" id="ARBA00023139"/>
    </source>
</evidence>
<dbReference type="RefSeq" id="WP_130255691.1">
    <property type="nucleotide sequence ID" value="NZ_PPSX01000038.1"/>
</dbReference>
<accession>A0A4Q7IMN0</accession>
<feature type="compositionally biased region" description="Basic and acidic residues" evidence="7">
    <location>
        <begin position="48"/>
        <end position="60"/>
    </location>
</feature>
<evidence type="ECO:0000256" key="1">
    <source>
        <dbReference type="ARBA" id="ARBA00004459"/>
    </source>
</evidence>
<dbReference type="EMBL" id="PPSX01000038">
    <property type="protein sequence ID" value="RZQ52965.1"/>
    <property type="molecule type" value="Genomic_DNA"/>
</dbReference>
<keyword evidence="6" id="KW-0449">Lipoprotein</keyword>
<keyword evidence="3" id="KW-0472">Membrane</keyword>
<sequence length="60" mass="6804">MKANPSYTSLLFLVIFTSLFVTGCGQSGVLYLPEQQQQDNQTPASKQPKQDQQKQQQEEK</sequence>
<keyword evidence="5" id="KW-0998">Cell outer membrane</keyword>
<protein>
    <recommendedName>
        <fullName evidence="10">Lipoprotein</fullName>
    </recommendedName>
</protein>
<gene>
    <name evidence="8" type="ORF">C1E23_11430</name>
</gene>
<proteinExistence type="predicted"/>